<proteinExistence type="predicted"/>
<dbReference type="EMBL" id="CP008947">
    <property type="protein sequence ID" value="AII08945.1"/>
    <property type="molecule type" value="Genomic_DNA"/>
</dbReference>
<name>A0A076ES92_RHOOP</name>
<organism evidence="3 4">
    <name type="scientific">Rhodococcus opacus</name>
    <name type="common">Nocardia opaca</name>
    <dbReference type="NCBI Taxonomy" id="37919"/>
    <lineage>
        <taxon>Bacteria</taxon>
        <taxon>Bacillati</taxon>
        <taxon>Actinomycetota</taxon>
        <taxon>Actinomycetes</taxon>
        <taxon>Mycobacteriales</taxon>
        <taxon>Nocardiaceae</taxon>
        <taxon>Rhodococcus</taxon>
    </lineage>
</organism>
<reference evidence="3 4" key="1">
    <citation type="submission" date="2014-07" db="EMBL/GenBank/DDBJ databases">
        <title>Genome Sequence of Rhodococcus opacus Strain R7, a Biodegrader of Mono- and Polycyclic Aromatic Hydrocarbons.</title>
        <authorList>
            <person name="Di Gennaro P."/>
            <person name="Zampolli J."/>
            <person name="Presti I."/>
            <person name="Cappelletti M."/>
            <person name="D'Ursi P."/>
            <person name="Orro A."/>
            <person name="Mezzelani A."/>
            <person name="Milanesi L."/>
        </authorList>
    </citation>
    <scope>NUCLEOTIDE SEQUENCE [LARGE SCALE GENOMIC DNA]</scope>
    <source>
        <strain evidence="3 4">R7</strain>
    </source>
</reference>
<evidence type="ECO:0000256" key="2">
    <source>
        <dbReference type="SAM" id="Phobius"/>
    </source>
</evidence>
<dbReference type="Proteomes" id="UP000028488">
    <property type="component" value="Chromosome"/>
</dbReference>
<keyword evidence="2" id="KW-0472">Membrane</keyword>
<sequence>MSGSSESPQRDAEGTEDPVDPRRTTAVPFIAAVTVIVVILVAIVVSSRLSPADENVTEADRINRSVADFIQAHNHDDADLQKTLVCASWSDDRSVLRDREGEVTLKGVESSEVNGDRARAEVRVSADDGKGETTDTWQLTRDGETWVVCN</sequence>
<feature type="region of interest" description="Disordered" evidence="1">
    <location>
        <begin position="1"/>
        <end position="22"/>
    </location>
</feature>
<dbReference type="AlphaFoldDB" id="A0A076ES92"/>
<protein>
    <submittedName>
        <fullName evidence="3">Membrane protein</fullName>
    </submittedName>
</protein>
<gene>
    <name evidence="3" type="ORF">EP51_31685</name>
</gene>
<dbReference type="eggNOG" id="ENOG503450B">
    <property type="taxonomic scope" value="Bacteria"/>
</dbReference>
<evidence type="ECO:0000313" key="4">
    <source>
        <dbReference type="Proteomes" id="UP000028488"/>
    </source>
</evidence>
<feature type="transmembrane region" description="Helical" evidence="2">
    <location>
        <begin position="26"/>
        <end position="45"/>
    </location>
</feature>
<evidence type="ECO:0000256" key="1">
    <source>
        <dbReference type="SAM" id="MobiDB-lite"/>
    </source>
</evidence>
<feature type="compositionally biased region" description="Basic and acidic residues" evidence="1">
    <location>
        <begin position="8"/>
        <end position="22"/>
    </location>
</feature>
<accession>A0A076ES92</accession>
<keyword evidence="2" id="KW-0812">Transmembrane</keyword>
<evidence type="ECO:0000313" key="3">
    <source>
        <dbReference type="EMBL" id="AII08945.1"/>
    </source>
</evidence>
<keyword evidence="2" id="KW-1133">Transmembrane helix</keyword>
<dbReference type="RefSeq" id="WP_037230749.1">
    <property type="nucleotide sequence ID" value="NZ_CP008947.1"/>
</dbReference>